<feature type="compositionally biased region" description="Polar residues" evidence="1">
    <location>
        <begin position="166"/>
        <end position="175"/>
    </location>
</feature>
<dbReference type="AlphaFoldDB" id="A0A4U5PK43"/>
<dbReference type="STRING" id="34508.A0A4U5PK43"/>
<evidence type="ECO:0000313" key="3">
    <source>
        <dbReference type="Proteomes" id="UP000298663"/>
    </source>
</evidence>
<feature type="compositionally biased region" description="Polar residues" evidence="1">
    <location>
        <begin position="390"/>
        <end position="423"/>
    </location>
</feature>
<organism evidence="2 3">
    <name type="scientific">Steinernema carpocapsae</name>
    <name type="common">Entomopathogenic nematode</name>
    <dbReference type="NCBI Taxonomy" id="34508"/>
    <lineage>
        <taxon>Eukaryota</taxon>
        <taxon>Metazoa</taxon>
        <taxon>Ecdysozoa</taxon>
        <taxon>Nematoda</taxon>
        <taxon>Chromadorea</taxon>
        <taxon>Rhabditida</taxon>
        <taxon>Tylenchina</taxon>
        <taxon>Panagrolaimomorpha</taxon>
        <taxon>Strongyloidoidea</taxon>
        <taxon>Steinernematidae</taxon>
        <taxon>Steinernema</taxon>
    </lineage>
</organism>
<feature type="compositionally biased region" description="Low complexity" evidence="1">
    <location>
        <begin position="155"/>
        <end position="165"/>
    </location>
</feature>
<dbReference type="OrthoDB" id="418495at2759"/>
<feature type="region of interest" description="Disordered" evidence="1">
    <location>
        <begin position="347"/>
        <end position="368"/>
    </location>
</feature>
<dbReference type="SUPFAM" id="SSF52833">
    <property type="entry name" value="Thioredoxin-like"/>
    <property type="match status" value="1"/>
</dbReference>
<feature type="region of interest" description="Disordered" evidence="1">
    <location>
        <begin position="390"/>
        <end position="435"/>
    </location>
</feature>
<evidence type="ECO:0000313" key="2">
    <source>
        <dbReference type="EMBL" id="TKR96980.1"/>
    </source>
</evidence>
<reference evidence="2 3" key="2">
    <citation type="journal article" date="2019" name="G3 (Bethesda)">
        <title>Hybrid Assembly of the Genome of the Entomopathogenic Nematode Steinernema carpocapsae Identifies the X-Chromosome.</title>
        <authorList>
            <person name="Serra L."/>
            <person name="Macchietto M."/>
            <person name="Macias-Munoz A."/>
            <person name="McGill C.J."/>
            <person name="Rodriguez I.M."/>
            <person name="Rodriguez B."/>
            <person name="Murad R."/>
            <person name="Mortazavi A."/>
        </authorList>
    </citation>
    <scope>NUCLEOTIDE SEQUENCE [LARGE SCALE GENOMIC DNA]</scope>
    <source>
        <strain evidence="2 3">ALL</strain>
    </source>
</reference>
<dbReference type="EMBL" id="AZBU02000002">
    <property type="protein sequence ID" value="TKR96980.1"/>
    <property type="molecule type" value="Genomic_DNA"/>
</dbReference>
<evidence type="ECO:0000256" key="1">
    <source>
        <dbReference type="SAM" id="MobiDB-lite"/>
    </source>
</evidence>
<feature type="region of interest" description="Disordered" evidence="1">
    <location>
        <begin position="448"/>
        <end position="487"/>
    </location>
</feature>
<feature type="compositionally biased region" description="Low complexity" evidence="1">
    <location>
        <begin position="243"/>
        <end position="271"/>
    </location>
</feature>
<dbReference type="Proteomes" id="UP000298663">
    <property type="component" value="Unassembled WGS sequence"/>
</dbReference>
<dbReference type="Gene3D" id="3.40.30.10">
    <property type="entry name" value="Glutaredoxin"/>
    <property type="match status" value="1"/>
</dbReference>
<feature type="region of interest" description="Disordered" evidence="1">
    <location>
        <begin position="243"/>
        <end position="287"/>
    </location>
</feature>
<keyword evidence="3" id="KW-1185">Reference proteome</keyword>
<sequence>MSLSNCCAIIPRRLHVFVTAQADFFVLTRDSAYDSHSLTGGPPVEGLLCHFVSQTHVSEMLWLAAIKMLWLFCVTSVYGQQQYESIYSNGLDYSGLQPQGPSYPSYSPNPASGYESYQSQVNYGQQPQVTPSPLPTDYSQYQTQLQQQAQQYPYQPAYPSPYAQQNSYPTQQSAYTPAPQPQVAVDQNNVQRYAQYLNLLEKNYGIQIPGQQVPNQQVAPSLPYTRQEIPVKVQIPARVTQPEQVPQVQPYQPMPGNAYHQQPSYPSYPAQQPAPPPQSQPQPQPQIRVQPETVKSPYSYQNVVNEVRSPYTTYIKPAQTQYPPSPYTFPNPSQKVQHTVVSYPTISSMSAPSPAPAPAPAPAPMPVPVPSPQTYMPQTQHQIPSLPQTYVSSQETGNSQGPFGQGTFPGSESPRNNQLQQGGFPQGYPYPQQKIETPDVDYNSVVEIPKSLPPAPMPEQPTPVQPSPPPTNANSLSGERPTSVASATSVQALTQQIRRLPAVLYVDSRDPQAKNTETLLRETYGLPLVAFYVDKIDDPKAVQKNLKHLTAHDGLPYLFICGTFIGSQQHIENYHSNKQIPQLVEYVCGDDKKSS</sequence>
<reference evidence="2 3" key="1">
    <citation type="journal article" date="2015" name="Genome Biol.">
        <title>Comparative genomics of Steinernema reveals deeply conserved gene regulatory networks.</title>
        <authorList>
            <person name="Dillman A.R."/>
            <person name="Macchietto M."/>
            <person name="Porter C.F."/>
            <person name="Rogers A."/>
            <person name="Williams B."/>
            <person name="Antoshechkin I."/>
            <person name="Lee M.M."/>
            <person name="Goodwin Z."/>
            <person name="Lu X."/>
            <person name="Lewis E.E."/>
            <person name="Goodrich-Blair H."/>
            <person name="Stock S.P."/>
            <person name="Adams B.J."/>
            <person name="Sternberg P.W."/>
            <person name="Mortazavi A."/>
        </authorList>
    </citation>
    <scope>NUCLEOTIDE SEQUENCE [LARGE SCALE GENOMIC DNA]</scope>
    <source>
        <strain evidence="2 3">ALL</strain>
    </source>
</reference>
<feature type="compositionally biased region" description="Pro residues" evidence="1">
    <location>
        <begin position="272"/>
        <end position="284"/>
    </location>
</feature>
<dbReference type="PROSITE" id="PS51354">
    <property type="entry name" value="GLUTAREDOXIN_2"/>
    <property type="match status" value="1"/>
</dbReference>
<gene>
    <name evidence="2" type="ORF">L596_010915</name>
</gene>
<dbReference type="InterPro" id="IPR036249">
    <property type="entry name" value="Thioredoxin-like_sf"/>
</dbReference>
<feature type="compositionally biased region" description="Pro residues" evidence="1">
    <location>
        <begin position="353"/>
        <end position="368"/>
    </location>
</feature>
<proteinExistence type="predicted"/>
<name>A0A4U5PK43_STECR</name>
<feature type="region of interest" description="Disordered" evidence="1">
    <location>
        <begin position="155"/>
        <end position="179"/>
    </location>
</feature>
<accession>A0A4U5PK43</accession>
<comment type="caution">
    <text evidence="2">The sequence shown here is derived from an EMBL/GenBank/DDBJ whole genome shotgun (WGS) entry which is preliminary data.</text>
</comment>
<protein>
    <submittedName>
        <fullName evidence="2">Uncharacterized protein</fullName>
    </submittedName>
</protein>
<feature type="compositionally biased region" description="Pro residues" evidence="1">
    <location>
        <begin position="451"/>
        <end position="471"/>
    </location>
</feature>